<sequence length="264" mass="29432">MKRKAEADVDKTADSSKKVSRDGPVSKTSKDSETEGKPTPPPVQFKRLATYECPRLNGVPRNAAAILDELCKGFDEDTYLCELESCPVTSASAEFMQGMYLDYFVAAPGTHLPICRPIDKRILERIMKFKMARGTYRPTLMGLVAQNVNADVKKVTKEASAPLFDDLSEEQVRKSLAQLGTLRGVGPATASLILSIEHSTVPFMSDEAARFFGCLGPVKYTLPYYMRFRSAMLQFLMEAESDLTCCQLEQRIWLKMKSDGGLFR</sequence>
<dbReference type="PANTHER" id="PTHR21521">
    <property type="entry name" value="AMUN, ISOFORM A"/>
    <property type="match status" value="1"/>
</dbReference>
<evidence type="ECO:0000256" key="1">
    <source>
        <dbReference type="SAM" id="MobiDB-lite"/>
    </source>
</evidence>
<dbReference type="PANTHER" id="PTHR21521:SF0">
    <property type="entry name" value="AMUN, ISOFORM A"/>
    <property type="match status" value="1"/>
</dbReference>
<evidence type="ECO:0008006" key="4">
    <source>
        <dbReference type="Google" id="ProtNLM"/>
    </source>
</evidence>
<evidence type="ECO:0000313" key="3">
    <source>
        <dbReference type="Proteomes" id="UP000193685"/>
    </source>
</evidence>
<name>A0A1Y2EW82_PROLT</name>
<protein>
    <recommendedName>
        <fullName evidence="4">DNA glycosylase</fullName>
    </recommendedName>
</protein>
<organism evidence="2 3">
    <name type="scientific">Protomyces lactucae-debilis</name>
    <dbReference type="NCBI Taxonomy" id="2754530"/>
    <lineage>
        <taxon>Eukaryota</taxon>
        <taxon>Fungi</taxon>
        <taxon>Dikarya</taxon>
        <taxon>Ascomycota</taxon>
        <taxon>Taphrinomycotina</taxon>
        <taxon>Taphrinomycetes</taxon>
        <taxon>Taphrinales</taxon>
        <taxon>Protomycetaceae</taxon>
        <taxon>Protomyces</taxon>
    </lineage>
</organism>
<dbReference type="Proteomes" id="UP000193685">
    <property type="component" value="Unassembled WGS sequence"/>
</dbReference>
<dbReference type="RefSeq" id="XP_040722458.1">
    <property type="nucleotide sequence ID" value="XM_040870139.1"/>
</dbReference>
<dbReference type="OrthoDB" id="8249012at2759"/>
<dbReference type="AlphaFoldDB" id="A0A1Y2EW82"/>
<feature type="region of interest" description="Disordered" evidence="1">
    <location>
        <begin position="1"/>
        <end position="43"/>
    </location>
</feature>
<dbReference type="EMBL" id="MCFI01000025">
    <property type="protein sequence ID" value="ORY75810.1"/>
    <property type="molecule type" value="Genomic_DNA"/>
</dbReference>
<dbReference type="STRING" id="56484.A0A1Y2EW82"/>
<reference evidence="2 3" key="1">
    <citation type="submission" date="2016-07" db="EMBL/GenBank/DDBJ databases">
        <title>Pervasive Adenine N6-methylation of Active Genes in Fungi.</title>
        <authorList>
            <consortium name="DOE Joint Genome Institute"/>
            <person name="Mondo S.J."/>
            <person name="Dannebaum R.O."/>
            <person name="Kuo R.C."/>
            <person name="Labutti K."/>
            <person name="Haridas S."/>
            <person name="Kuo A."/>
            <person name="Salamov A."/>
            <person name="Ahrendt S.R."/>
            <person name="Lipzen A."/>
            <person name="Sullivan W."/>
            <person name="Andreopoulos W.B."/>
            <person name="Clum A."/>
            <person name="Lindquist E."/>
            <person name="Daum C."/>
            <person name="Ramamoorthy G.K."/>
            <person name="Gryganskyi A."/>
            <person name="Culley D."/>
            <person name="Magnuson J.K."/>
            <person name="James T.Y."/>
            <person name="O'Malley M.A."/>
            <person name="Stajich J.E."/>
            <person name="Spatafora J.W."/>
            <person name="Visel A."/>
            <person name="Grigoriev I.V."/>
        </authorList>
    </citation>
    <scope>NUCLEOTIDE SEQUENCE [LARGE SCALE GENOMIC DNA]</scope>
    <source>
        <strain evidence="2 3">12-1054</strain>
    </source>
</reference>
<comment type="caution">
    <text evidence="2">The sequence shown here is derived from an EMBL/GenBank/DDBJ whole genome shotgun (WGS) entry which is preliminary data.</text>
</comment>
<keyword evidence="3" id="KW-1185">Reference proteome</keyword>
<feature type="compositionally biased region" description="Basic and acidic residues" evidence="1">
    <location>
        <begin position="1"/>
        <end position="21"/>
    </location>
</feature>
<proteinExistence type="predicted"/>
<gene>
    <name evidence="2" type="ORF">BCR37DRAFT_383967</name>
</gene>
<accession>A0A1Y2EW82</accession>
<dbReference type="GeneID" id="63786738"/>
<evidence type="ECO:0000313" key="2">
    <source>
        <dbReference type="EMBL" id="ORY75810.1"/>
    </source>
</evidence>